<organism evidence="1 2">
    <name type="scientific">Granulicella aggregans</name>
    <dbReference type="NCBI Taxonomy" id="474949"/>
    <lineage>
        <taxon>Bacteria</taxon>
        <taxon>Pseudomonadati</taxon>
        <taxon>Acidobacteriota</taxon>
        <taxon>Terriglobia</taxon>
        <taxon>Terriglobales</taxon>
        <taxon>Acidobacteriaceae</taxon>
        <taxon>Granulicella</taxon>
    </lineage>
</organism>
<evidence type="ECO:0000313" key="2">
    <source>
        <dbReference type="Proteomes" id="UP000540989"/>
    </source>
</evidence>
<dbReference type="InterPro" id="IPR029058">
    <property type="entry name" value="AB_hydrolase_fold"/>
</dbReference>
<dbReference type="Gene3D" id="3.40.50.1820">
    <property type="entry name" value="alpha/beta hydrolase"/>
    <property type="match status" value="1"/>
</dbReference>
<comment type="caution">
    <text evidence="1">The sequence shown here is derived from an EMBL/GenBank/DDBJ whole genome shotgun (WGS) entry which is preliminary data.</text>
</comment>
<reference evidence="1 2" key="1">
    <citation type="submission" date="2020-08" db="EMBL/GenBank/DDBJ databases">
        <title>Genomic Encyclopedia of Type Strains, Phase IV (KMG-V): Genome sequencing to study the core and pangenomes of soil and plant-associated prokaryotes.</title>
        <authorList>
            <person name="Whitman W."/>
        </authorList>
    </citation>
    <scope>NUCLEOTIDE SEQUENCE [LARGE SCALE GENOMIC DNA]</scope>
    <source>
        <strain evidence="1 2">M8UP14</strain>
    </source>
</reference>
<sequence>MAASWAMFASTGKPSVAGVAWQPTDPNTNRTMIFDNECRMVNDPDGNARKIGLV</sequence>
<dbReference type="AlphaFoldDB" id="A0A7W7ZE38"/>
<keyword evidence="2" id="KW-1185">Reference proteome</keyword>
<gene>
    <name evidence="1" type="ORF">HDF16_002769</name>
</gene>
<dbReference type="SUPFAM" id="SSF53474">
    <property type="entry name" value="alpha/beta-Hydrolases"/>
    <property type="match status" value="1"/>
</dbReference>
<name>A0A7W7ZE38_9BACT</name>
<dbReference type="RefSeq" id="WP_184217307.1">
    <property type="nucleotide sequence ID" value="NZ_JACHIP010000003.1"/>
</dbReference>
<dbReference type="Proteomes" id="UP000540989">
    <property type="component" value="Unassembled WGS sequence"/>
</dbReference>
<protein>
    <submittedName>
        <fullName evidence="1">Carboxylesterase type B</fullName>
    </submittedName>
</protein>
<accession>A0A7W7ZE38</accession>
<evidence type="ECO:0000313" key="1">
    <source>
        <dbReference type="EMBL" id="MBB5058063.1"/>
    </source>
</evidence>
<proteinExistence type="predicted"/>
<dbReference type="EMBL" id="JACHIP010000003">
    <property type="protein sequence ID" value="MBB5058063.1"/>
    <property type="molecule type" value="Genomic_DNA"/>
</dbReference>